<gene>
    <name evidence="8" type="ORF">Ae201684_001447</name>
</gene>
<dbReference type="Pfam" id="PF13640">
    <property type="entry name" value="2OG-FeII_Oxy_3"/>
    <property type="match status" value="1"/>
</dbReference>
<evidence type="ECO:0000313" key="9">
    <source>
        <dbReference type="Proteomes" id="UP000481153"/>
    </source>
</evidence>
<comment type="cofactor">
    <cofactor evidence="1">
        <name>L-ascorbate</name>
        <dbReference type="ChEBI" id="CHEBI:38290"/>
    </cofactor>
</comment>
<keyword evidence="6" id="KW-0408">Iron</keyword>
<dbReference type="GO" id="GO:0031543">
    <property type="term" value="F:peptidyl-proline dioxygenase activity"/>
    <property type="evidence" value="ECO:0007669"/>
    <property type="project" value="TreeGrafter"/>
</dbReference>
<organism evidence="8 9">
    <name type="scientific">Aphanomyces euteiches</name>
    <dbReference type="NCBI Taxonomy" id="100861"/>
    <lineage>
        <taxon>Eukaryota</taxon>
        <taxon>Sar</taxon>
        <taxon>Stramenopiles</taxon>
        <taxon>Oomycota</taxon>
        <taxon>Saprolegniomycetes</taxon>
        <taxon>Saprolegniales</taxon>
        <taxon>Verrucalvaceae</taxon>
        <taxon>Aphanomyces</taxon>
    </lineage>
</organism>
<evidence type="ECO:0000256" key="2">
    <source>
        <dbReference type="ARBA" id="ARBA00022723"/>
    </source>
</evidence>
<accession>A0A6G0XT38</accession>
<dbReference type="AlphaFoldDB" id="A0A6G0XT38"/>
<sequence>MLRTSRWTIARFLRSKGFSTPRAFSSSNLVEEYGLLPLFPPATCEALRRDLEEDGFCILNNFASKDVAQAMRNEAQRLFDEGYMFQSMSVDEHGRSFPKDNVFASELDGNEWDVAPTILHYTRSVMLQAPEMLNSMFPELQISSRAYATKLAVSLGDGASYPKHCDTAGLPDQRKVTMVYYLNPNWEPSHGGQLQVYAKDGVHVVEPRSDTLAVFWSDQVVHDVKPCENSPSDVAAQRFALTLWLVTDDPKQIIDPNHPLYDLRCQHFQS</sequence>
<keyword evidence="2" id="KW-0479">Metal-binding</keyword>
<comment type="caution">
    <text evidence="8">The sequence shown here is derived from an EMBL/GenBank/DDBJ whole genome shotgun (WGS) entry which is preliminary data.</text>
</comment>
<feature type="domain" description="Fe2OG dioxygenase" evidence="7">
    <location>
        <begin position="132"/>
        <end position="247"/>
    </location>
</feature>
<dbReference type="InterPro" id="IPR051559">
    <property type="entry name" value="HIF_prolyl_hydroxylases"/>
</dbReference>
<evidence type="ECO:0000256" key="5">
    <source>
        <dbReference type="ARBA" id="ARBA00023002"/>
    </source>
</evidence>
<evidence type="ECO:0000256" key="1">
    <source>
        <dbReference type="ARBA" id="ARBA00001961"/>
    </source>
</evidence>
<dbReference type="Gene3D" id="2.60.120.620">
    <property type="entry name" value="q2cbj1_9rhob like domain"/>
    <property type="match status" value="1"/>
</dbReference>
<dbReference type="InterPro" id="IPR006620">
    <property type="entry name" value="Pro_4_hyd_alph"/>
</dbReference>
<name>A0A6G0XT38_9STRA</name>
<keyword evidence="4" id="KW-0223">Dioxygenase</keyword>
<dbReference type="InterPro" id="IPR044862">
    <property type="entry name" value="Pro_4_hyd_alph_FE2OG_OXY"/>
</dbReference>
<dbReference type="PANTHER" id="PTHR12907">
    <property type="entry name" value="EGL NINE HOMOLOG-RELATED"/>
    <property type="match status" value="1"/>
</dbReference>
<evidence type="ECO:0000313" key="8">
    <source>
        <dbReference type="EMBL" id="KAF0743797.1"/>
    </source>
</evidence>
<dbReference type="GO" id="GO:0071456">
    <property type="term" value="P:cellular response to hypoxia"/>
    <property type="evidence" value="ECO:0007669"/>
    <property type="project" value="TreeGrafter"/>
</dbReference>
<evidence type="ECO:0000256" key="3">
    <source>
        <dbReference type="ARBA" id="ARBA00022896"/>
    </source>
</evidence>
<evidence type="ECO:0000259" key="7">
    <source>
        <dbReference type="PROSITE" id="PS51471"/>
    </source>
</evidence>
<dbReference type="InterPro" id="IPR005123">
    <property type="entry name" value="Oxoglu/Fe-dep_dioxygenase_dom"/>
</dbReference>
<dbReference type="GO" id="GO:0031418">
    <property type="term" value="F:L-ascorbic acid binding"/>
    <property type="evidence" value="ECO:0007669"/>
    <property type="project" value="UniProtKB-KW"/>
</dbReference>
<dbReference type="Proteomes" id="UP000481153">
    <property type="component" value="Unassembled WGS sequence"/>
</dbReference>
<dbReference type="PROSITE" id="PS51471">
    <property type="entry name" value="FE2OG_OXY"/>
    <property type="match status" value="1"/>
</dbReference>
<protein>
    <recommendedName>
        <fullName evidence="7">Fe2OG dioxygenase domain-containing protein</fullName>
    </recommendedName>
</protein>
<keyword evidence="9" id="KW-1185">Reference proteome</keyword>
<dbReference type="EMBL" id="VJMJ01000012">
    <property type="protein sequence ID" value="KAF0743797.1"/>
    <property type="molecule type" value="Genomic_DNA"/>
</dbReference>
<keyword evidence="3" id="KW-0847">Vitamin C</keyword>
<dbReference type="VEuPathDB" id="FungiDB:AeMF1_002686"/>
<dbReference type="GO" id="GO:0008198">
    <property type="term" value="F:ferrous iron binding"/>
    <property type="evidence" value="ECO:0007669"/>
    <property type="project" value="TreeGrafter"/>
</dbReference>
<reference evidence="8 9" key="1">
    <citation type="submission" date="2019-07" db="EMBL/GenBank/DDBJ databases">
        <title>Genomics analysis of Aphanomyces spp. identifies a new class of oomycete effector associated with host adaptation.</title>
        <authorList>
            <person name="Gaulin E."/>
        </authorList>
    </citation>
    <scope>NUCLEOTIDE SEQUENCE [LARGE SCALE GENOMIC DNA]</scope>
    <source>
        <strain evidence="8 9">ATCC 201684</strain>
    </source>
</reference>
<dbReference type="SUPFAM" id="SSF51197">
    <property type="entry name" value="Clavaminate synthase-like"/>
    <property type="match status" value="1"/>
</dbReference>
<keyword evidence="5" id="KW-0560">Oxidoreductase</keyword>
<proteinExistence type="predicted"/>
<dbReference type="SMART" id="SM00702">
    <property type="entry name" value="P4Hc"/>
    <property type="match status" value="1"/>
</dbReference>
<evidence type="ECO:0000256" key="6">
    <source>
        <dbReference type="ARBA" id="ARBA00023004"/>
    </source>
</evidence>
<evidence type="ECO:0000256" key="4">
    <source>
        <dbReference type="ARBA" id="ARBA00022964"/>
    </source>
</evidence>
<dbReference type="PANTHER" id="PTHR12907:SF26">
    <property type="entry name" value="HIF PROLYL HYDROXYLASE, ISOFORM C"/>
    <property type="match status" value="1"/>
</dbReference>